<dbReference type="RefSeq" id="WP_253754784.1">
    <property type="nucleotide sequence ID" value="NZ_JAMZDZ010000001.1"/>
</dbReference>
<accession>A0ABV8LNI8</accession>
<evidence type="ECO:0000256" key="1">
    <source>
        <dbReference type="SAM" id="Phobius"/>
    </source>
</evidence>
<keyword evidence="1" id="KW-0472">Membrane</keyword>
<comment type="caution">
    <text evidence="2">The sequence shown here is derived from an EMBL/GenBank/DDBJ whole genome shotgun (WGS) entry which is preliminary data.</text>
</comment>
<organism evidence="2 3">
    <name type="scientific">Hamadaea flava</name>
    <dbReference type="NCBI Taxonomy" id="1742688"/>
    <lineage>
        <taxon>Bacteria</taxon>
        <taxon>Bacillati</taxon>
        <taxon>Actinomycetota</taxon>
        <taxon>Actinomycetes</taxon>
        <taxon>Micromonosporales</taxon>
        <taxon>Micromonosporaceae</taxon>
        <taxon>Hamadaea</taxon>
    </lineage>
</organism>
<evidence type="ECO:0008006" key="4">
    <source>
        <dbReference type="Google" id="ProtNLM"/>
    </source>
</evidence>
<feature type="transmembrane region" description="Helical" evidence="1">
    <location>
        <begin position="174"/>
        <end position="194"/>
    </location>
</feature>
<evidence type="ECO:0000313" key="2">
    <source>
        <dbReference type="EMBL" id="MFC4131339.1"/>
    </source>
</evidence>
<dbReference type="Proteomes" id="UP001595816">
    <property type="component" value="Unassembled WGS sequence"/>
</dbReference>
<dbReference type="EMBL" id="JBHSAY010000006">
    <property type="protein sequence ID" value="MFC4131339.1"/>
    <property type="molecule type" value="Genomic_DNA"/>
</dbReference>
<protein>
    <recommendedName>
        <fullName evidence="4">DUF4239 domain-containing protein</fullName>
    </recommendedName>
</protein>
<gene>
    <name evidence="2" type="ORF">ACFOZ4_12065</name>
</gene>
<proteinExistence type="predicted"/>
<evidence type="ECO:0000313" key="3">
    <source>
        <dbReference type="Proteomes" id="UP001595816"/>
    </source>
</evidence>
<name>A0ABV8LNI8_9ACTN</name>
<reference evidence="3" key="1">
    <citation type="journal article" date="2019" name="Int. J. Syst. Evol. Microbiol.">
        <title>The Global Catalogue of Microorganisms (GCM) 10K type strain sequencing project: providing services to taxonomists for standard genome sequencing and annotation.</title>
        <authorList>
            <consortium name="The Broad Institute Genomics Platform"/>
            <consortium name="The Broad Institute Genome Sequencing Center for Infectious Disease"/>
            <person name="Wu L."/>
            <person name="Ma J."/>
        </authorList>
    </citation>
    <scope>NUCLEOTIDE SEQUENCE [LARGE SCALE GENOMIC DNA]</scope>
    <source>
        <strain evidence="3">CGMCC 4.7289</strain>
    </source>
</reference>
<keyword evidence="1" id="KW-1133">Transmembrane helix</keyword>
<feature type="transmembrane region" description="Helical" evidence="1">
    <location>
        <begin position="12"/>
        <end position="31"/>
    </location>
</feature>
<feature type="transmembrane region" description="Helical" evidence="1">
    <location>
        <begin position="201"/>
        <end position="223"/>
    </location>
</feature>
<keyword evidence="1" id="KW-0812">Transmembrane</keyword>
<sequence length="225" mass="23908">MEDEAEPGHRLDLVLTVVMALAAVGTAWAGFESTKWGGVQANAYAEAGAVRAEAGRAANRAGQQRIRDAVNFTSWLEALNQDLLAGKITRPSGDYTPTPGTLSGFLYERFRPGFEPVIKAWVATKPLVNPNAPATPFDLDAYQLPDEDRAADLNAQADALAHEAQSANQRGDNYVLTAVIFALVLFFAGVAGRARVARTRFALAGLAVVALVAAIVTLATFPVEI</sequence>
<keyword evidence="3" id="KW-1185">Reference proteome</keyword>